<gene>
    <name evidence="3" type="ORF">EZJ58_4453</name>
</gene>
<feature type="domain" description="Peptidase M24" evidence="1">
    <location>
        <begin position="164"/>
        <end position="365"/>
    </location>
</feature>
<dbReference type="InterPro" id="IPR029149">
    <property type="entry name" value="Creatin/AminoP/Spt16_N"/>
</dbReference>
<dbReference type="InterPro" id="IPR036005">
    <property type="entry name" value="Creatinase/aminopeptidase-like"/>
</dbReference>
<sequence>MKDRIVRFDRVEFDTRQNRLRQQMEKQKLDAIIVSAPENIYYLSGYQTKAVFTFQFLLFPVKGPLLLFTRQMEIANAMAAHAEGGFSDYEVYQDDQDPMEAAIAFLRRHLPSGARVGLELASWCMPAQRAQGITRGFTAAKWIDVSTLIDRLRLVKSPAELMALAQAGRIGDAIADRTLAAIAPGRTENDLAAVLMTEMVNQGSEYPGSWPNVMVGQRTGRIHAAWEGVAIGRDDHVMAEITGVKLRYHAPSCRTILVGNPLPAIRHAAEVLEKAQQAAVAAVEAGRPARVINQAAEAVLAANDPGCVVARRCGYSLGIGFPPSWGAQWQLGLNSLVEETLETGMAFHIVLVGHLPEGRAVSIGCTVALGENGPERLTRGGVFWADGSKRL</sequence>
<dbReference type="CDD" id="cd01066">
    <property type="entry name" value="APP_MetAP"/>
    <property type="match status" value="1"/>
</dbReference>
<dbReference type="PANTHER" id="PTHR46112:SF2">
    <property type="entry name" value="XAA-PRO AMINOPEPTIDASE P-RELATED"/>
    <property type="match status" value="1"/>
</dbReference>
<feature type="domain" description="Creatinase N-terminal" evidence="2">
    <location>
        <begin position="16"/>
        <end position="155"/>
    </location>
</feature>
<evidence type="ECO:0000259" key="2">
    <source>
        <dbReference type="Pfam" id="PF01321"/>
    </source>
</evidence>
<name>A0A4V2Q3D2_9GAMM</name>
<proteinExistence type="predicted"/>
<dbReference type="SUPFAM" id="SSF53092">
    <property type="entry name" value="Creatinase/prolidase N-terminal domain"/>
    <property type="match status" value="1"/>
</dbReference>
<organism evidence="3 4">
    <name type="scientific">Sodalis ligni</name>
    <dbReference type="NCBI Taxonomy" id="2697027"/>
    <lineage>
        <taxon>Bacteria</taxon>
        <taxon>Pseudomonadati</taxon>
        <taxon>Pseudomonadota</taxon>
        <taxon>Gammaproteobacteria</taxon>
        <taxon>Enterobacterales</taxon>
        <taxon>Bruguierivoracaceae</taxon>
        <taxon>Sodalis</taxon>
    </lineage>
</organism>
<dbReference type="Proteomes" id="UP000294555">
    <property type="component" value="Unassembled WGS sequence"/>
</dbReference>
<reference evidence="3 4" key="1">
    <citation type="submission" date="2019-02" db="EMBL/GenBank/DDBJ databases">
        <title>Investigation of anaerobic lignin degradation for improved lignocellulosic biofuels.</title>
        <authorList>
            <person name="Deangelis K."/>
        </authorList>
    </citation>
    <scope>NUCLEOTIDE SEQUENCE [LARGE SCALE GENOMIC DNA]</scope>
    <source>
        <strain evidence="3 4">159R</strain>
    </source>
</reference>
<dbReference type="Gene3D" id="3.90.230.10">
    <property type="entry name" value="Creatinase/methionine aminopeptidase superfamily"/>
    <property type="match status" value="1"/>
</dbReference>
<evidence type="ECO:0000313" key="4">
    <source>
        <dbReference type="Proteomes" id="UP000294555"/>
    </source>
</evidence>
<dbReference type="PANTHER" id="PTHR46112">
    <property type="entry name" value="AMINOPEPTIDASE"/>
    <property type="match status" value="1"/>
</dbReference>
<comment type="caution">
    <text evidence="3">The sequence shown here is derived from an EMBL/GenBank/DDBJ whole genome shotgun (WGS) entry which is preliminary data.</text>
</comment>
<evidence type="ECO:0000259" key="1">
    <source>
        <dbReference type="Pfam" id="PF00557"/>
    </source>
</evidence>
<dbReference type="InterPro" id="IPR050659">
    <property type="entry name" value="Peptidase_M24B"/>
</dbReference>
<dbReference type="EMBL" id="SJOI01000001">
    <property type="protein sequence ID" value="TCL06218.1"/>
    <property type="molecule type" value="Genomic_DNA"/>
</dbReference>
<dbReference type="RefSeq" id="WP_132925446.1">
    <property type="nucleotide sequence ID" value="NZ_SJOI01000001.1"/>
</dbReference>
<dbReference type="Pfam" id="PF01321">
    <property type="entry name" value="Creatinase_N"/>
    <property type="match status" value="1"/>
</dbReference>
<accession>A0A4V2Q3D2</accession>
<dbReference type="Gene3D" id="3.40.350.10">
    <property type="entry name" value="Creatinase/prolidase N-terminal domain"/>
    <property type="match status" value="1"/>
</dbReference>
<dbReference type="Pfam" id="PF00557">
    <property type="entry name" value="Peptidase_M24"/>
    <property type="match status" value="1"/>
</dbReference>
<dbReference type="InterPro" id="IPR000994">
    <property type="entry name" value="Pept_M24"/>
</dbReference>
<dbReference type="AlphaFoldDB" id="A0A4V2Q3D2"/>
<evidence type="ECO:0000313" key="3">
    <source>
        <dbReference type="EMBL" id="TCL06218.1"/>
    </source>
</evidence>
<keyword evidence="4" id="KW-1185">Reference proteome</keyword>
<dbReference type="OrthoDB" id="9761809at2"/>
<dbReference type="SUPFAM" id="SSF55920">
    <property type="entry name" value="Creatinase/aminopeptidase"/>
    <property type="match status" value="1"/>
</dbReference>
<dbReference type="InterPro" id="IPR000587">
    <property type="entry name" value="Creatinase_N"/>
</dbReference>
<protein>
    <submittedName>
        <fullName evidence="3">Xaa-Pro dipeptidase</fullName>
    </submittedName>
</protein>